<feature type="transmembrane region" description="Helical" evidence="2">
    <location>
        <begin position="103"/>
        <end position="123"/>
    </location>
</feature>
<proteinExistence type="predicted"/>
<evidence type="ECO:0000313" key="4">
    <source>
        <dbReference type="EMBL" id="SMC35776.1"/>
    </source>
</evidence>
<feature type="transmembrane region" description="Helical" evidence="2">
    <location>
        <begin position="6"/>
        <end position="22"/>
    </location>
</feature>
<feature type="transmembrane region" description="Helical" evidence="2">
    <location>
        <begin position="34"/>
        <end position="53"/>
    </location>
</feature>
<feature type="transmembrane region" description="Helical" evidence="2">
    <location>
        <begin position="194"/>
        <end position="213"/>
    </location>
</feature>
<keyword evidence="2" id="KW-1133">Transmembrane helix</keyword>
<feature type="domain" description="Peptidase M56" evidence="3">
    <location>
        <begin position="22"/>
        <end position="269"/>
    </location>
</feature>
<dbReference type="Proteomes" id="UP000192393">
    <property type="component" value="Unassembled WGS sequence"/>
</dbReference>
<reference evidence="4 5" key="1">
    <citation type="submission" date="2017-04" db="EMBL/GenBank/DDBJ databases">
        <authorList>
            <person name="Afonso C.L."/>
            <person name="Miller P.J."/>
            <person name="Scott M.A."/>
            <person name="Spackman E."/>
            <person name="Goraichik I."/>
            <person name="Dimitrov K.M."/>
            <person name="Suarez D.L."/>
            <person name="Swayne D.E."/>
        </authorList>
    </citation>
    <scope>NUCLEOTIDE SEQUENCE [LARGE SCALE GENOMIC DNA]</scope>
    <source>
        <strain evidence="4 5">CGMCC 1.12708</strain>
    </source>
</reference>
<dbReference type="PANTHER" id="PTHR34978:SF3">
    <property type="entry name" value="SLR0241 PROTEIN"/>
    <property type="match status" value="1"/>
</dbReference>
<sequence>MIELIFKTLACSGLFIAFYLLILQREKMFAFNRFYLIATLLLSFAIPFMEFGMNQMENVPVVAEVIPVEIAKNDINIAELVAQKNVEKQTISTAGSSQSTFNWWILVPLIYLVLTLVMLLRFISNLLNLFVMTRMNDRIQKQGFTIVSVKTDISTFSFFNYLFVPKNEIHSERIQPEIFRHELAHMKQKHSFDVLLIEFLKIFFWFNPFLYMYKKSIQTNHEFLADAEVLNQNLDTVHYQRLLLEKVSAKSQTALASPFNYLVTKKRFIMMTKKTSRMKTIALKLFSIPLLVITMLVFSEKVSAQVQPGKGVSKEMFREYKKQVRKATVKVKNADGTKTEKIQTENLDTELLANIYNQMSDEQKLKVKPLPQNKSFNLNLGDLGVHLGNLGVELGDMGVDLGNINVDLGDLGVELGNLGVDLGDMFSSPEFLDLIAGINIDSEEIQKYADSPEMQKKIKEIEKKAAEIEKYYDSPEFNKKIKDIEDRAAEIEKYYDSPEFKKKIEDIERKAAEIEKYYDSPEFQNKIKEIERKAEEMGKEAEKKAAEAERKAKKA</sequence>
<dbReference type="InterPro" id="IPR052173">
    <property type="entry name" value="Beta-lactam_resp_regulator"/>
</dbReference>
<evidence type="ECO:0000313" key="5">
    <source>
        <dbReference type="Proteomes" id="UP000192393"/>
    </source>
</evidence>
<keyword evidence="5" id="KW-1185">Reference proteome</keyword>
<evidence type="ECO:0000256" key="2">
    <source>
        <dbReference type="SAM" id="Phobius"/>
    </source>
</evidence>
<organism evidence="4 5">
    <name type="scientific">Moheibacter sediminis</name>
    <dbReference type="NCBI Taxonomy" id="1434700"/>
    <lineage>
        <taxon>Bacteria</taxon>
        <taxon>Pseudomonadati</taxon>
        <taxon>Bacteroidota</taxon>
        <taxon>Flavobacteriia</taxon>
        <taxon>Flavobacteriales</taxon>
        <taxon>Weeksellaceae</taxon>
        <taxon>Moheibacter</taxon>
    </lineage>
</organism>
<gene>
    <name evidence="4" type="ORF">SAMN06296427_101392</name>
</gene>
<dbReference type="AlphaFoldDB" id="A0A1W1YI29"/>
<dbReference type="CDD" id="cd07341">
    <property type="entry name" value="M56_BlaR1_MecR1_like"/>
    <property type="match status" value="1"/>
</dbReference>
<keyword evidence="2" id="KW-0812">Transmembrane</keyword>
<evidence type="ECO:0000259" key="3">
    <source>
        <dbReference type="Pfam" id="PF05569"/>
    </source>
</evidence>
<dbReference type="OrthoDB" id="1522859at2"/>
<dbReference type="EMBL" id="FWXS01000001">
    <property type="protein sequence ID" value="SMC35776.1"/>
    <property type="molecule type" value="Genomic_DNA"/>
</dbReference>
<feature type="transmembrane region" description="Helical" evidence="2">
    <location>
        <begin position="144"/>
        <end position="163"/>
    </location>
</feature>
<dbReference type="STRING" id="1434700.SAMN06296427_101392"/>
<protein>
    <submittedName>
        <fullName evidence="4">Signal transducer regulating beta-lactamase production, contains metallopeptidase domain</fullName>
    </submittedName>
</protein>
<accession>A0A1W1YI29</accession>
<dbReference type="InterPro" id="IPR008756">
    <property type="entry name" value="Peptidase_M56"/>
</dbReference>
<feature type="region of interest" description="Disordered" evidence="1">
    <location>
        <begin position="535"/>
        <end position="555"/>
    </location>
</feature>
<name>A0A1W1YI29_9FLAO</name>
<feature type="transmembrane region" description="Helical" evidence="2">
    <location>
        <begin position="281"/>
        <end position="298"/>
    </location>
</feature>
<dbReference type="PANTHER" id="PTHR34978">
    <property type="entry name" value="POSSIBLE SENSOR-TRANSDUCER PROTEIN BLAR"/>
    <property type="match status" value="1"/>
</dbReference>
<evidence type="ECO:0000256" key="1">
    <source>
        <dbReference type="SAM" id="MobiDB-lite"/>
    </source>
</evidence>
<keyword evidence="2" id="KW-0472">Membrane</keyword>
<dbReference type="RefSeq" id="WP_084015723.1">
    <property type="nucleotide sequence ID" value="NZ_FWXS01000001.1"/>
</dbReference>
<dbReference type="Pfam" id="PF05569">
    <property type="entry name" value="Peptidase_M56"/>
    <property type="match status" value="1"/>
</dbReference>